<accession>A0A9P7FQ27</accession>
<dbReference type="InterPro" id="IPR000210">
    <property type="entry name" value="BTB/POZ_dom"/>
</dbReference>
<dbReference type="Pfam" id="PF00651">
    <property type="entry name" value="BTB"/>
    <property type="match status" value="1"/>
</dbReference>
<reference evidence="3" key="1">
    <citation type="submission" date="2021-02" db="EMBL/GenBank/DDBJ databases">
        <authorList>
            <person name="Nieuwenhuis M."/>
            <person name="Van De Peppel L.J.J."/>
        </authorList>
    </citation>
    <scope>NUCLEOTIDE SEQUENCE</scope>
    <source>
        <strain evidence="3">D49</strain>
    </source>
</reference>
<reference evidence="3" key="2">
    <citation type="submission" date="2021-10" db="EMBL/GenBank/DDBJ databases">
        <title>Phylogenomics reveals ancestral predisposition of the termite-cultivated fungus Termitomyces towards a domesticated lifestyle.</title>
        <authorList>
            <person name="Auxier B."/>
            <person name="Grum-Grzhimaylo A."/>
            <person name="Cardenas M.E."/>
            <person name="Lodge J.D."/>
            <person name="Laessoe T."/>
            <person name="Pedersen O."/>
            <person name="Smith M.E."/>
            <person name="Kuyper T.W."/>
            <person name="Franco-Molano E.A."/>
            <person name="Baroni T.J."/>
            <person name="Aanen D.K."/>
        </authorList>
    </citation>
    <scope>NUCLEOTIDE SEQUENCE</scope>
    <source>
        <strain evidence="3">D49</strain>
    </source>
</reference>
<dbReference type="Proteomes" id="UP000717328">
    <property type="component" value="Unassembled WGS sequence"/>
</dbReference>
<keyword evidence="4" id="KW-1185">Reference proteome</keyword>
<dbReference type="EMBL" id="JABCKI010009148">
    <property type="protein sequence ID" value="KAG5633127.1"/>
    <property type="molecule type" value="Genomic_DNA"/>
</dbReference>
<proteinExistence type="predicted"/>
<feature type="compositionally biased region" description="Basic and acidic residues" evidence="1">
    <location>
        <begin position="94"/>
        <end position="105"/>
    </location>
</feature>
<dbReference type="InterPro" id="IPR011333">
    <property type="entry name" value="SKP1/BTB/POZ_sf"/>
</dbReference>
<name>A0A9P7FQ27_9AGAR</name>
<feature type="non-terminal residue" evidence="3">
    <location>
        <position position="1"/>
    </location>
</feature>
<evidence type="ECO:0000259" key="2">
    <source>
        <dbReference type="PROSITE" id="PS50097"/>
    </source>
</evidence>
<feature type="region of interest" description="Disordered" evidence="1">
    <location>
        <begin position="89"/>
        <end position="114"/>
    </location>
</feature>
<organism evidence="3 4">
    <name type="scientific">Sphagnurus paluster</name>
    <dbReference type="NCBI Taxonomy" id="117069"/>
    <lineage>
        <taxon>Eukaryota</taxon>
        <taxon>Fungi</taxon>
        <taxon>Dikarya</taxon>
        <taxon>Basidiomycota</taxon>
        <taxon>Agaricomycotina</taxon>
        <taxon>Agaricomycetes</taxon>
        <taxon>Agaricomycetidae</taxon>
        <taxon>Agaricales</taxon>
        <taxon>Tricholomatineae</taxon>
        <taxon>Lyophyllaceae</taxon>
        <taxon>Sphagnurus</taxon>
    </lineage>
</organism>
<evidence type="ECO:0000313" key="4">
    <source>
        <dbReference type="Proteomes" id="UP000717328"/>
    </source>
</evidence>
<dbReference type="OrthoDB" id="3027208at2759"/>
<dbReference type="PROSITE" id="PS50097">
    <property type="entry name" value="BTB"/>
    <property type="match status" value="1"/>
</dbReference>
<dbReference type="Gene3D" id="3.30.710.10">
    <property type="entry name" value="Potassium Channel Kv1.1, Chain A"/>
    <property type="match status" value="1"/>
</dbReference>
<evidence type="ECO:0000256" key="1">
    <source>
        <dbReference type="SAM" id="MobiDB-lite"/>
    </source>
</evidence>
<sequence>FCGIEVEYDHEQDFLQGAEQGYTSHDISYKSEEFYLIMSQWDNMTRSRDFWMHDGSIVLAVENTLFRVHQTILAHHSEIFSDLFSLPQAEEGEERSQGDSDRDEAGSGELNGHGQEERLEGCRVVVLHDLAADFDNLLRAIYHPS</sequence>
<dbReference type="AlphaFoldDB" id="A0A9P7FQ27"/>
<evidence type="ECO:0000313" key="3">
    <source>
        <dbReference type="EMBL" id="KAG5633127.1"/>
    </source>
</evidence>
<gene>
    <name evidence="3" type="ORF">H0H81_010682</name>
</gene>
<feature type="domain" description="BTB" evidence="2">
    <location>
        <begin position="55"/>
        <end position="145"/>
    </location>
</feature>
<dbReference type="SUPFAM" id="SSF54695">
    <property type="entry name" value="POZ domain"/>
    <property type="match status" value="1"/>
</dbReference>
<protein>
    <recommendedName>
        <fullName evidence="2">BTB domain-containing protein</fullName>
    </recommendedName>
</protein>
<comment type="caution">
    <text evidence="3">The sequence shown here is derived from an EMBL/GenBank/DDBJ whole genome shotgun (WGS) entry which is preliminary data.</text>
</comment>